<dbReference type="SUPFAM" id="SSF52540">
    <property type="entry name" value="P-loop containing nucleoside triphosphate hydrolases"/>
    <property type="match status" value="1"/>
</dbReference>
<evidence type="ECO:0000256" key="4">
    <source>
        <dbReference type="ARBA" id="ARBA00023163"/>
    </source>
</evidence>
<feature type="domain" description="OmpR/PhoB-type" evidence="7">
    <location>
        <begin position="1"/>
        <end position="99"/>
    </location>
</feature>
<dbReference type="EMBL" id="FQVN01000002">
    <property type="protein sequence ID" value="SHF12332.1"/>
    <property type="molecule type" value="Genomic_DNA"/>
</dbReference>
<dbReference type="InterPro" id="IPR011990">
    <property type="entry name" value="TPR-like_helical_dom_sf"/>
</dbReference>
<proteinExistence type="inferred from homology"/>
<organism evidence="8 9">
    <name type="scientific">Streptoalloteichus hindustanus</name>
    <dbReference type="NCBI Taxonomy" id="2017"/>
    <lineage>
        <taxon>Bacteria</taxon>
        <taxon>Bacillati</taxon>
        <taxon>Actinomycetota</taxon>
        <taxon>Actinomycetes</taxon>
        <taxon>Pseudonocardiales</taxon>
        <taxon>Pseudonocardiaceae</taxon>
        <taxon>Streptoalloteichus</taxon>
    </lineage>
</organism>
<dbReference type="SUPFAM" id="SSF48452">
    <property type="entry name" value="TPR-like"/>
    <property type="match status" value="3"/>
</dbReference>
<feature type="DNA-binding region" description="OmpR/PhoB-type" evidence="5">
    <location>
        <begin position="1"/>
        <end position="99"/>
    </location>
</feature>
<dbReference type="Pfam" id="PF03704">
    <property type="entry name" value="BTAD"/>
    <property type="match status" value="1"/>
</dbReference>
<dbReference type="GO" id="GO:0043531">
    <property type="term" value="F:ADP binding"/>
    <property type="evidence" value="ECO:0007669"/>
    <property type="project" value="InterPro"/>
</dbReference>
<dbReference type="SUPFAM" id="SSF46894">
    <property type="entry name" value="C-terminal effector domain of the bipartite response regulators"/>
    <property type="match status" value="1"/>
</dbReference>
<dbReference type="CDD" id="cd15831">
    <property type="entry name" value="BTAD"/>
    <property type="match status" value="1"/>
</dbReference>
<dbReference type="Gene3D" id="3.40.50.300">
    <property type="entry name" value="P-loop containing nucleotide triphosphate hydrolases"/>
    <property type="match status" value="1"/>
</dbReference>
<dbReference type="SMART" id="SM00862">
    <property type="entry name" value="Trans_reg_C"/>
    <property type="match status" value="1"/>
</dbReference>
<dbReference type="GO" id="GO:0006355">
    <property type="term" value="P:regulation of DNA-templated transcription"/>
    <property type="evidence" value="ECO:0007669"/>
    <property type="project" value="InterPro"/>
</dbReference>
<evidence type="ECO:0000259" key="7">
    <source>
        <dbReference type="PROSITE" id="PS51755"/>
    </source>
</evidence>
<accession>A0A1M4Z3K5</accession>
<name>A0A1M4Z3K5_STRHI</name>
<keyword evidence="3 5" id="KW-0238">DNA-binding</keyword>
<evidence type="ECO:0000256" key="5">
    <source>
        <dbReference type="PROSITE-ProRule" id="PRU01091"/>
    </source>
</evidence>
<dbReference type="Gene3D" id="1.25.40.10">
    <property type="entry name" value="Tetratricopeptide repeat domain"/>
    <property type="match status" value="3"/>
</dbReference>
<dbReference type="Proteomes" id="UP000184501">
    <property type="component" value="Unassembled WGS sequence"/>
</dbReference>
<dbReference type="AlphaFoldDB" id="A0A1M4Z3K5"/>
<keyword evidence="2" id="KW-0805">Transcription regulation</keyword>
<keyword evidence="9" id="KW-1185">Reference proteome</keyword>
<dbReference type="Pfam" id="PF13424">
    <property type="entry name" value="TPR_12"/>
    <property type="match status" value="2"/>
</dbReference>
<dbReference type="InterPro" id="IPR027417">
    <property type="entry name" value="P-loop_NTPase"/>
</dbReference>
<dbReference type="SMART" id="SM00028">
    <property type="entry name" value="TPR"/>
    <property type="match status" value="5"/>
</dbReference>
<dbReference type="STRING" id="2017.SAMN05444320_102580"/>
<dbReference type="GO" id="GO:0003677">
    <property type="term" value="F:DNA binding"/>
    <property type="evidence" value="ECO:0007669"/>
    <property type="project" value="UniProtKB-UniRule"/>
</dbReference>
<dbReference type="Gene3D" id="1.10.10.10">
    <property type="entry name" value="Winged helix-like DNA-binding domain superfamily/Winged helix DNA-binding domain"/>
    <property type="match status" value="1"/>
</dbReference>
<feature type="region of interest" description="Disordered" evidence="6">
    <location>
        <begin position="240"/>
        <end position="261"/>
    </location>
</feature>
<dbReference type="InterPro" id="IPR003593">
    <property type="entry name" value="AAA+_ATPase"/>
</dbReference>
<comment type="similarity">
    <text evidence="1">Belongs to the AfsR/DnrI/RedD regulatory family.</text>
</comment>
<dbReference type="InterPro" id="IPR051677">
    <property type="entry name" value="AfsR-DnrI-RedD_regulator"/>
</dbReference>
<evidence type="ECO:0000313" key="8">
    <source>
        <dbReference type="EMBL" id="SHF12332.1"/>
    </source>
</evidence>
<dbReference type="PANTHER" id="PTHR35807">
    <property type="entry name" value="TRANSCRIPTIONAL REGULATOR REDD-RELATED"/>
    <property type="match status" value="1"/>
</dbReference>
<dbReference type="InterPro" id="IPR016032">
    <property type="entry name" value="Sig_transdc_resp-reg_C-effctor"/>
</dbReference>
<dbReference type="PANTHER" id="PTHR35807:SF1">
    <property type="entry name" value="TRANSCRIPTIONAL REGULATOR REDD"/>
    <property type="match status" value="1"/>
</dbReference>
<dbReference type="PROSITE" id="PS51755">
    <property type="entry name" value="OMPR_PHOB"/>
    <property type="match status" value="1"/>
</dbReference>
<evidence type="ECO:0000256" key="1">
    <source>
        <dbReference type="ARBA" id="ARBA00005820"/>
    </source>
</evidence>
<feature type="compositionally biased region" description="Basic and acidic residues" evidence="6">
    <location>
        <begin position="252"/>
        <end position="261"/>
    </location>
</feature>
<dbReference type="PRINTS" id="PR00364">
    <property type="entry name" value="DISEASERSIST"/>
</dbReference>
<evidence type="ECO:0000256" key="3">
    <source>
        <dbReference type="ARBA" id="ARBA00023125"/>
    </source>
</evidence>
<dbReference type="SMART" id="SM00382">
    <property type="entry name" value="AAA"/>
    <property type="match status" value="1"/>
</dbReference>
<dbReference type="InterPro" id="IPR036388">
    <property type="entry name" value="WH-like_DNA-bd_sf"/>
</dbReference>
<evidence type="ECO:0000313" key="9">
    <source>
        <dbReference type="Proteomes" id="UP000184501"/>
    </source>
</evidence>
<dbReference type="SMART" id="SM01043">
    <property type="entry name" value="BTAD"/>
    <property type="match status" value="1"/>
</dbReference>
<dbReference type="GO" id="GO:0000160">
    <property type="term" value="P:phosphorelay signal transduction system"/>
    <property type="evidence" value="ECO:0007669"/>
    <property type="project" value="InterPro"/>
</dbReference>
<reference evidence="8 9" key="1">
    <citation type="submission" date="2016-11" db="EMBL/GenBank/DDBJ databases">
        <authorList>
            <person name="Jaros S."/>
            <person name="Januszkiewicz K."/>
            <person name="Wedrychowicz H."/>
        </authorList>
    </citation>
    <scope>NUCLEOTIDE SEQUENCE [LARGE SCALE GENOMIC DNA]</scope>
    <source>
        <strain evidence="8 9">DSM 44523</strain>
    </source>
</reference>
<dbReference type="InterPro" id="IPR001867">
    <property type="entry name" value="OmpR/PhoB-type_DNA-bd"/>
</dbReference>
<keyword evidence="4" id="KW-0804">Transcription</keyword>
<dbReference type="InterPro" id="IPR019734">
    <property type="entry name" value="TPR_rpt"/>
</dbReference>
<sequence length="1017" mass="111879">MDFGILGPVEVRRSGARPDPPPPPRARQVLAVLLLAAGDVVPTDRLIEAVWSDQPPPNARKCLQVHVSQLRRFLPDGTLRHSAPGYLLDVPAERVDLHVFRARVAEARRAESPAAAAELLRAALGLWRGQPLADVASDWLRQRVVPGLLEERLTALEERVDADLALGRHPALVGELRRLVGENPLRERLRGQLMTALRRCGRRAEALQAFQEARAVTVEQLGVEPGPELRRLHEEILRDEEPARPAVPAPPVRRDDLPRDVPDFTGRERELARLAADVEAADDALRVWCVDGRPGVGKTALAVRAARRLAARYPDGQLFVELHGSSSDQRPLRPETALDTLLRAVGVAAERVPEALADRAALWRAELAGRRALVVLDDAADAAQVRPLLPGGGGCLVLVTSRRPLSGLEGARRLRLDVLPADDALALFARLLDDGRAATERGAAVEVVRLCEHLPLAIRITGARLAARPHWPVAKLLARLRCEQRRLDELAVGDLAVRTGLGLTYLGLDEPSRRAYRLLGALGHATVAGWLAGPLLDLPDPAAEEILERLLDAQLVEVISTPVEPARYRVHDLVRLHAGERAEREEAEPDRRAAVGRVVGAWLDRVERLVEHLPPALPRLCQVELNSVPAQARRRRPEVDAWFAQEEASLVAAVERAAELDMAEPAARLAEALVFAWFGVRNRYDAWERTHRAALAAVRRAGDLDSEAGLSCGLGQLSYKRDQLHLARDHFQTALDLFRRTGNRRGEAVALNGLGMVGRELADHAGALPALTRAHRLLRDLGDMEGTAHALYGIGYVRRELGEDMPALRALNAAVTAYEQAGNQRGKALSLRGIGLVYRANDQWDQAEYYFRRAHEIVRDLGDALLGCYTAQSLAKTMIRQGRGAEAVGTLLGCVEICRDLNDRFGLALVRRTLGEHHLAAGEHDPARGQLGIALASWHALELPLWRARTLRDLGASHALEGDHRTAHALWDEAAEVFARLGTREDAEVATWHTRWNCPCRRDEPARTRRRPEAASA</sequence>
<protein>
    <submittedName>
        <fullName evidence="8">DNA-binding transcriptional activator of the SARP family</fullName>
    </submittedName>
</protein>
<gene>
    <name evidence="8" type="ORF">SAMN05444320_102580</name>
</gene>
<dbReference type="Pfam" id="PF00486">
    <property type="entry name" value="Trans_reg_C"/>
    <property type="match status" value="1"/>
</dbReference>
<evidence type="ECO:0000256" key="6">
    <source>
        <dbReference type="SAM" id="MobiDB-lite"/>
    </source>
</evidence>
<evidence type="ECO:0000256" key="2">
    <source>
        <dbReference type="ARBA" id="ARBA00023015"/>
    </source>
</evidence>
<dbReference type="InterPro" id="IPR005158">
    <property type="entry name" value="BTAD"/>
</dbReference>